<dbReference type="OrthoDB" id="416585at2759"/>
<dbReference type="Pfam" id="PF00520">
    <property type="entry name" value="Ion_trans"/>
    <property type="match status" value="1"/>
</dbReference>
<dbReference type="InterPro" id="IPR005821">
    <property type="entry name" value="Ion_trans_dom"/>
</dbReference>
<feature type="transmembrane region" description="Helical" evidence="5">
    <location>
        <begin position="152"/>
        <end position="170"/>
    </location>
</feature>
<dbReference type="Gene3D" id="1.20.120.350">
    <property type="entry name" value="Voltage-gated potassium channels. Chain C"/>
    <property type="match status" value="1"/>
</dbReference>
<dbReference type="GO" id="GO:0030317">
    <property type="term" value="P:flagellated sperm motility"/>
    <property type="evidence" value="ECO:0007669"/>
    <property type="project" value="InterPro"/>
</dbReference>
<name>A0A6P8FAN1_CLUHA</name>
<dbReference type="GO" id="GO:0005227">
    <property type="term" value="F:calcium-activated cation channel activity"/>
    <property type="evidence" value="ECO:0007669"/>
    <property type="project" value="InterPro"/>
</dbReference>
<accession>A0A6P8FAN1</accession>
<evidence type="ECO:0000256" key="5">
    <source>
        <dbReference type="SAM" id="Phobius"/>
    </source>
</evidence>
<evidence type="ECO:0000259" key="6">
    <source>
        <dbReference type="Pfam" id="PF00520"/>
    </source>
</evidence>
<dbReference type="AlphaFoldDB" id="A0A6P8FAN1"/>
<feature type="transmembrane region" description="Helical" evidence="5">
    <location>
        <begin position="289"/>
        <end position="310"/>
    </location>
</feature>
<evidence type="ECO:0000313" key="7">
    <source>
        <dbReference type="Proteomes" id="UP000515152"/>
    </source>
</evidence>
<dbReference type="PANTHER" id="PTHR46923:SF1">
    <property type="entry name" value="CATION CHANNEL SPERM-ASSOCIATED PROTEIN 2"/>
    <property type="match status" value="1"/>
</dbReference>
<dbReference type="KEGG" id="char:105913351"/>
<feature type="domain" description="Ion transport" evidence="6">
    <location>
        <begin position="112"/>
        <end position="356"/>
    </location>
</feature>
<evidence type="ECO:0000256" key="2">
    <source>
        <dbReference type="ARBA" id="ARBA00022692"/>
    </source>
</evidence>
<keyword evidence="4 5" id="KW-0472">Membrane</keyword>
<evidence type="ECO:0000256" key="1">
    <source>
        <dbReference type="ARBA" id="ARBA00004141"/>
    </source>
</evidence>
<dbReference type="InterPro" id="IPR028747">
    <property type="entry name" value="CatSper2"/>
</dbReference>
<dbReference type="GO" id="GO:0009566">
    <property type="term" value="P:fertilization"/>
    <property type="evidence" value="ECO:0007669"/>
    <property type="project" value="TreeGrafter"/>
</dbReference>
<dbReference type="InterPro" id="IPR027359">
    <property type="entry name" value="Volt_channel_dom_sf"/>
</dbReference>
<evidence type="ECO:0000256" key="3">
    <source>
        <dbReference type="ARBA" id="ARBA00022989"/>
    </source>
</evidence>
<feature type="transmembrane region" description="Helical" evidence="5">
    <location>
        <begin position="322"/>
        <end position="347"/>
    </location>
</feature>
<dbReference type="PANTHER" id="PTHR46923">
    <property type="entry name" value="CATION CHANNEL SPERM-ASSOCIATED PROTEIN 2"/>
    <property type="match status" value="1"/>
</dbReference>
<comment type="subcellular location">
    <subcellularLocation>
        <location evidence="1">Membrane</location>
        <topology evidence="1">Multi-pass membrane protein</topology>
    </subcellularLocation>
</comment>
<gene>
    <name evidence="8" type="primary">LOC105913351</name>
</gene>
<dbReference type="GeneID" id="105913351"/>
<keyword evidence="7" id="KW-1185">Reference proteome</keyword>
<reference evidence="8" key="1">
    <citation type="submission" date="2025-08" db="UniProtKB">
        <authorList>
            <consortium name="RefSeq"/>
        </authorList>
    </citation>
    <scope>IDENTIFICATION</scope>
</reference>
<dbReference type="Proteomes" id="UP000515152">
    <property type="component" value="Chromosome 3"/>
</dbReference>
<dbReference type="GO" id="GO:0048240">
    <property type="term" value="P:sperm capacitation"/>
    <property type="evidence" value="ECO:0007669"/>
    <property type="project" value="TreeGrafter"/>
</dbReference>
<keyword evidence="3 5" id="KW-1133">Transmembrane helix</keyword>
<protein>
    <submittedName>
        <fullName evidence="8">Cation channel sperm-associated protein 2</fullName>
    </submittedName>
</protein>
<proteinExistence type="predicted"/>
<dbReference type="FunFam" id="1.10.287.70:FF:000115">
    <property type="entry name" value="Cation channel sperm-associated protein 2"/>
    <property type="match status" value="1"/>
</dbReference>
<dbReference type="RefSeq" id="XP_031420931.1">
    <property type="nucleotide sequence ID" value="XM_031565071.2"/>
</dbReference>
<evidence type="ECO:0000256" key="4">
    <source>
        <dbReference type="ARBA" id="ARBA00023136"/>
    </source>
</evidence>
<dbReference type="Gene3D" id="1.10.287.70">
    <property type="match status" value="1"/>
</dbReference>
<organism evidence="7 8">
    <name type="scientific">Clupea harengus</name>
    <name type="common">Atlantic herring</name>
    <dbReference type="NCBI Taxonomy" id="7950"/>
    <lineage>
        <taxon>Eukaryota</taxon>
        <taxon>Metazoa</taxon>
        <taxon>Chordata</taxon>
        <taxon>Craniata</taxon>
        <taxon>Vertebrata</taxon>
        <taxon>Euteleostomi</taxon>
        <taxon>Actinopterygii</taxon>
        <taxon>Neopterygii</taxon>
        <taxon>Teleostei</taxon>
        <taxon>Clupei</taxon>
        <taxon>Clupeiformes</taxon>
        <taxon>Clupeoidei</taxon>
        <taxon>Clupeidae</taxon>
        <taxon>Clupea</taxon>
    </lineage>
</organism>
<dbReference type="GO" id="GO:0036128">
    <property type="term" value="C:CatSper complex"/>
    <property type="evidence" value="ECO:0007669"/>
    <property type="project" value="InterPro"/>
</dbReference>
<keyword evidence="2 5" id="KW-0812">Transmembrane</keyword>
<evidence type="ECO:0000313" key="8">
    <source>
        <dbReference type="RefSeq" id="XP_031420931.1"/>
    </source>
</evidence>
<sequence length="481" mass="56751">MGTEEHRASHHNLVQERYLPRAEVVRSKLIQSFYLIDQLQEGQRGTPKYCIKDVFDSTTLNGKDSHQLVRFEITPQRDHIVTMEDRRRSRLKNRYTSLPPLNMFSHWIIQSRHFSNIIVALIILNTIILEIQAEIFDNGDPNLEVLKLVLDIMDWSILAIFFLEILLKWLDNFKQFWRSTWNIFDFVVTVLSVLPEIIRTIGVANKDQIQFVEHLRKFRILRALKMVSKFRSIRLIVLTVSKAFKAMSFIFLLLLVFAYIFAVVGVILFQSYTRSDVLGLVYHDSFKDITNSFITLFILFTLDHWYAILADTRKVPEMDPNICGVYIILWLIIGAVIFRNIFVGILVNNFQAIRQDLSREVHQIENQQKADHFKAQIINRRKSQSLLPNLTQITEEDEDEDEEEDTLSNINVYSTNDKDWETYVEENMMVMQEQEVDEQVFWPRDSLFRYFELLEMLQHNLDVRTRLQSLAAQAILNLHDS</sequence>
<feature type="transmembrane region" description="Helical" evidence="5">
    <location>
        <begin position="113"/>
        <end position="132"/>
    </location>
</feature>
<dbReference type="SUPFAM" id="SSF81324">
    <property type="entry name" value="Voltage-gated potassium channels"/>
    <property type="match status" value="1"/>
</dbReference>
<feature type="transmembrane region" description="Helical" evidence="5">
    <location>
        <begin position="249"/>
        <end position="269"/>
    </location>
</feature>